<comment type="cofactor">
    <cofactor evidence="13">
        <name>FAD</name>
        <dbReference type="ChEBI" id="CHEBI:57692"/>
    </cofactor>
    <text evidence="13">Binds 1 FAD per subunit.</text>
</comment>
<dbReference type="Gene3D" id="3.50.50.60">
    <property type="entry name" value="FAD/NAD(P)-binding domain"/>
    <property type="match status" value="1"/>
</dbReference>
<dbReference type="PANTHER" id="PTHR42923">
    <property type="entry name" value="PROTOPORPHYRINOGEN OXIDASE"/>
    <property type="match status" value="1"/>
</dbReference>
<feature type="domain" description="Amine oxidase" evidence="14">
    <location>
        <begin position="22"/>
        <end position="431"/>
    </location>
</feature>
<evidence type="ECO:0000256" key="10">
    <source>
        <dbReference type="ARBA" id="ARBA00023244"/>
    </source>
</evidence>
<keyword evidence="16" id="KW-1185">Reference proteome</keyword>
<comment type="pathway">
    <text evidence="2 13">Porphyrin-containing compound metabolism; protoporphyrin-IX biosynthesis; protoporphyrin-IX from protoporphyrinogen-IX: step 1/1.</text>
</comment>
<dbReference type="EMBL" id="LT598490">
    <property type="protein sequence ID" value="SCW02395.1"/>
    <property type="molecule type" value="Genomic_DNA"/>
</dbReference>
<dbReference type="InterPro" id="IPR036188">
    <property type="entry name" value="FAD/NAD-bd_sf"/>
</dbReference>
<dbReference type="OrthoDB" id="438553at2759"/>
<keyword evidence="5 13" id="KW-0285">Flavoprotein</keyword>
<dbReference type="GO" id="GO:0006782">
    <property type="term" value="P:protoporphyrinogen IX biosynthetic process"/>
    <property type="evidence" value="ECO:0007669"/>
    <property type="project" value="UniProtKB-UniRule"/>
</dbReference>
<dbReference type="FunFam" id="3.50.50.60:FF:000276">
    <property type="entry name" value="Protoporphyrinogen oxidase"/>
    <property type="match status" value="1"/>
</dbReference>
<keyword evidence="6 13" id="KW-0274">FAD</keyword>
<dbReference type="Pfam" id="PF01593">
    <property type="entry name" value="Amino_oxidase"/>
    <property type="match status" value="1"/>
</dbReference>
<evidence type="ECO:0000256" key="5">
    <source>
        <dbReference type="ARBA" id="ARBA00022630"/>
    </source>
</evidence>
<keyword evidence="10 13" id="KW-0627">Porphyrin biosynthesis</keyword>
<reference evidence="16" key="1">
    <citation type="submission" date="2016-03" db="EMBL/GenBank/DDBJ databases">
        <authorList>
            <person name="Devillers H."/>
        </authorList>
    </citation>
    <scope>NUCLEOTIDE SEQUENCE [LARGE SCALE GENOMIC DNA]</scope>
</reference>
<evidence type="ECO:0000259" key="14">
    <source>
        <dbReference type="Pfam" id="PF01593"/>
    </source>
</evidence>
<gene>
    <name evidence="15" type="ORF">LAFE_0F05490G</name>
</gene>
<sequence>MNKQLVKLPINAKIAVVGAGVAGLSFSYFLNKLRPDVQITVLDSSNRCGGYINSCIIQDGSNREVMVEKGPRTLRGASDGTVMIIDTLKALNKENTVQYIESNSEANRKFLLSVDNKLIQVPNSPGSLLKFLVSPLGKGVVPGMLGEPFREGPDHPGRDESAHNFITRRFGNEYMSKNIFSAIFHGIYAGDIKELSAKRTLGALVEMENKHGSLIRAMLHKMSKKKDNDMNKESVLSKDLKVYQQAMNRDIDELEKLRSQLVKYPMLGLKNGLETFPKALTEAITGVPNIRLLTGKSVSSFKMDKKGKLSLHLSDGEQLNDFDHLRITSNPAIISQMIEDSTLKDLLQEVQSNTVLLVNYYLPSKDVVPSFHSFGYLVPQSNENHEKLLGVIFDSVIEKNFKPLTPTAEHAFKSSDYTKLTAMLGGHYLNREGPHSVPSRSLIINAVKHAFSTQLHISDTDLDNAVWQVTVAENCLPQFKVGYDDWLIRINSLFTKDYGKHVSLGGMAFSKGPGVPDVVVDGFDDALALSKT</sequence>
<evidence type="ECO:0000313" key="15">
    <source>
        <dbReference type="EMBL" id="SCW02395.1"/>
    </source>
</evidence>
<evidence type="ECO:0000256" key="9">
    <source>
        <dbReference type="ARBA" id="ARBA00023133"/>
    </source>
</evidence>
<evidence type="ECO:0000256" key="13">
    <source>
        <dbReference type="RuleBase" id="RU367069"/>
    </source>
</evidence>
<dbReference type="GO" id="GO:0004729">
    <property type="term" value="F:oxygen-dependent protoporphyrinogen oxidase activity"/>
    <property type="evidence" value="ECO:0007669"/>
    <property type="project" value="UniProtKB-UniRule"/>
</dbReference>
<keyword evidence="7 13" id="KW-0560">Oxidoreductase</keyword>
<protein>
    <recommendedName>
        <fullName evidence="11 13">Protoporphyrinogen oxidase</fullName>
        <ecNumber evidence="4 13">1.3.3.4</ecNumber>
    </recommendedName>
</protein>
<dbReference type="GO" id="GO:0005743">
    <property type="term" value="C:mitochondrial inner membrane"/>
    <property type="evidence" value="ECO:0007669"/>
    <property type="project" value="UniProtKB-SubCell"/>
</dbReference>
<evidence type="ECO:0000256" key="11">
    <source>
        <dbReference type="ARBA" id="ARBA00044160"/>
    </source>
</evidence>
<evidence type="ECO:0000256" key="2">
    <source>
        <dbReference type="ARBA" id="ARBA00005073"/>
    </source>
</evidence>
<dbReference type="AlphaFoldDB" id="A0A1G4MF70"/>
<keyword evidence="9 13" id="KW-0350">Heme biosynthesis</keyword>
<dbReference type="EC" id="1.3.3.4" evidence="4 13"/>
<dbReference type="SUPFAM" id="SSF54373">
    <property type="entry name" value="FAD-linked reductases, C-terminal domain"/>
    <property type="match status" value="1"/>
</dbReference>
<keyword evidence="8" id="KW-0496">Mitochondrion</keyword>
<evidence type="ECO:0000256" key="12">
    <source>
        <dbReference type="ARBA" id="ARBA00047554"/>
    </source>
</evidence>
<evidence type="ECO:0000256" key="7">
    <source>
        <dbReference type="ARBA" id="ARBA00023002"/>
    </source>
</evidence>
<dbReference type="InterPro" id="IPR002937">
    <property type="entry name" value="Amino_oxidase"/>
</dbReference>
<evidence type="ECO:0000256" key="1">
    <source>
        <dbReference type="ARBA" id="ARBA00002600"/>
    </source>
</evidence>
<comment type="similarity">
    <text evidence="3 13">Belongs to the protoporphyrinogen/coproporphyrinogen oxidase family. Protoporphyrinogen oxidase subfamily.</text>
</comment>
<dbReference type="SUPFAM" id="SSF51905">
    <property type="entry name" value="FAD/NAD(P)-binding domain"/>
    <property type="match status" value="1"/>
</dbReference>
<organism evidence="15 16">
    <name type="scientific">Lachancea fermentati</name>
    <name type="common">Zygosaccharomyces fermentati</name>
    <dbReference type="NCBI Taxonomy" id="4955"/>
    <lineage>
        <taxon>Eukaryota</taxon>
        <taxon>Fungi</taxon>
        <taxon>Dikarya</taxon>
        <taxon>Ascomycota</taxon>
        <taxon>Saccharomycotina</taxon>
        <taxon>Saccharomycetes</taxon>
        <taxon>Saccharomycetales</taxon>
        <taxon>Saccharomycetaceae</taxon>
        <taxon>Lachancea</taxon>
    </lineage>
</organism>
<proteinExistence type="inferred from homology"/>
<dbReference type="InterPro" id="IPR050464">
    <property type="entry name" value="Zeta_carotene_desat/Oxidored"/>
</dbReference>
<dbReference type="Proteomes" id="UP000190831">
    <property type="component" value="Chromosome F"/>
</dbReference>
<dbReference type="InterPro" id="IPR004572">
    <property type="entry name" value="Protoporphyrinogen_oxidase"/>
</dbReference>
<dbReference type="UniPathway" id="UPA00251">
    <property type="reaction ID" value="UER00324"/>
</dbReference>
<evidence type="ECO:0000256" key="3">
    <source>
        <dbReference type="ARBA" id="ARBA00010551"/>
    </source>
</evidence>
<accession>A0A1G4MF70</accession>
<evidence type="ECO:0000256" key="4">
    <source>
        <dbReference type="ARBA" id="ARBA00012867"/>
    </source>
</evidence>
<comment type="function">
    <text evidence="1 13">Catalyzes the 6-electron oxidation of protoporphyrinogen-IX to form protoporphyrin-IX.</text>
</comment>
<evidence type="ECO:0000313" key="16">
    <source>
        <dbReference type="Proteomes" id="UP000190831"/>
    </source>
</evidence>
<dbReference type="PANTHER" id="PTHR42923:SF3">
    <property type="entry name" value="PROTOPORPHYRINOGEN OXIDASE"/>
    <property type="match status" value="1"/>
</dbReference>
<comment type="catalytic activity">
    <reaction evidence="12 13">
        <text>protoporphyrinogen IX + 3 O2 = protoporphyrin IX + 3 H2O2</text>
        <dbReference type="Rhea" id="RHEA:25576"/>
        <dbReference type="ChEBI" id="CHEBI:15379"/>
        <dbReference type="ChEBI" id="CHEBI:16240"/>
        <dbReference type="ChEBI" id="CHEBI:57306"/>
        <dbReference type="ChEBI" id="CHEBI:57307"/>
        <dbReference type="EC" id="1.3.3.4"/>
    </reaction>
</comment>
<evidence type="ECO:0000256" key="6">
    <source>
        <dbReference type="ARBA" id="ARBA00022827"/>
    </source>
</evidence>
<dbReference type="OMA" id="EHNQAVQ"/>
<name>A0A1G4MF70_LACFM</name>
<dbReference type="STRING" id="4955.A0A1G4MF70"/>
<dbReference type="NCBIfam" id="TIGR00562">
    <property type="entry name" value="proto_IX_ox"/>
    <property type="match status" value="1"/>
</dbReference>
<comment type="subcellular location">
    <subcellularLocation>
        <location evidence="13">Mitochondrion inner membrane</location>
    </subcellularLocation>
</comment>
<evidence type="ECO:0000256" key="8">
    <source>
        <dbReference type="ARBA" id="ARBA00023128"/>
    </source>
</evidence>